<comment type="caution">
    <text evidence="4">The sequence shown here is derived from an EMBL/GenBank/DDBJ whole genome shotgun (WGS) entry which is preliminary data.</text>
</comment>
<dbReference type="OrthoDB" id="206950at2759"/>
<feature type="region of interest" description="Disordered" evidence="3">
    <location>
        <begin position="61"/>
        <end position="117"/>
    </location>
</feature>
<name>A0A9Q0EUE2_9TELE</name>
<dbReference type="PANTHER" id="PTHR33724:SF1">
    <property type="entry name" value="INTRAFLAGELLAR TRANSPORT PROTEIN 43 HOMOLOG"/>
    <property type="match status" value="1"/>
</dbReference>
<protein>
    <recommendedName>
        <fullName evidence="6">Intraflagellar transport protein 43 homolog</fullName>
    </recommendedName>
</protein>
<feature type="compositionally biased region" description="Low complexity" evidence="3">
    <location>
        <begin position="173"/>
        <end position="188"/>
    </location>
</feature>
<comment type="similarity">
    <text evidence="1">Belongs to the IFT43 family.</text>
</comment>
<evidence type="ECO:0000256" key="1">
    <source>
        <dbReference type="ARBA" id="ARBA00007563"/>
    </source>
</evidence>
<feature type="region of interest" description="Disordered" evidence="3">
    <location>
        <begin position="143"/>
        <end position="205"/>
    </location>
</feature>
<dbReference type="Proteomes" id="UP001148018">
    <property type="component" value="Unassembled WGS sequence"/>
</dbReference>
<dbReference type="GO" id="GO:0030991">
    <property type="term" value="C:intraciliary transport particle A"/>
    <property type="evidence" value="ECO:0007669"/>
    <property type="project" value="InterPro"/>
</dbReference>
<evidence type="ECO:0008006" key="6">
    <source>
        <dbReference type="Google" id="ProtNLM"/>
    </source>
</evidence>
<dbReference type="GO" id="GO:0005929">
    <property type="term" value="C:cilium"/>
    <property type="evidence" value="ECO:0007669"/>
    <property type="project" value="TreeGrafter"/>
</dbReference>
<dbReference type="EMBL" id="JANIIK010000035">
    <property type="protein sequence ID" value="KAJ3613489.1"/>
    <property type="molecule type" value="Genomic_DNA"/>
</dbReference>
<evidence type="ECO:0000256" key="2">
    <source>
        <dbReference type="ARBA" id="ARBA00022794"/>
    </source>
</evidence>
<sequence length="389" mass="42061">MFLYDHEAERAASPPDWRHYGDRCYVTLVALQEDASLASEKENMDDSLQLGDNGVVKNVAKAGRRARQAAAPTPLEESRRVRKSSVTSATGEGGPPQKPARRQGGWAEESSGSGSANPETALAVSVALPYMSLNHGGGNVPLSAVTLRPSGQDNPSKGSCREEDSRVTVSPLAGAPAAAYNRRPPAARTTKESARQGRGVESSTSYSKTIPLFDIYMLRRREEKRSTGRGNKDTLGLTPPTGGKATLMDVQARGHMGPGSGALLPPPLPGPPPGSEWQSGHGDIPVIPDLDEVQEEDLTMQVAAPPSVQVNRVMTYRDLDDDLKHFSAALTLDGEIDLKLLTKVLAPEQEVREEDVGWDWDHLFTEVSSELLTEWDQVGHSHHALWKRA</sequence>
<dbReference type="GO" id="GO:0035721">
    <property type="term" value="P:intraciliary retrograde transport"/>
    <property type="evidence" value="ECO:0007669"/>
    <property type="project" value="TreeGrafter"/>
</dbReference>
<accession>A0A9Q0EUE2</accession>
<evidence type="ECO:0000256" key="3">
    <source>
        <dbReference type="SAM" id="MobiDB-lite"/>
    </source>
</evidence>
<keyword evidence="2" id="KW-0970">Cilium biogenesis/degradation</keyword>
<feature type="compositionally biased region" description="Basic and acidic residues" evidence="3">
    <location>
        <begin position="223"/>
        <end position="232"/>
    </location>
</feature>
<reference evidence="4" key="1">
    <citation type="submission" date="2022-07" db="EMBL/GenBank/DDBJ databases">
        <title>Chromosome-level genome of Muraenolepis orangiensis.</title>
        <authorList>
            <person name="Kim J."/>
        </authorList>
    </citation>
    <scope>NUCLEOTIDE SEQUENCE</scope>
    <source>
        <strain evidence="4">KU_S4_2022</strain>
        <tissue evidence="4">Muscle</tissue>
    </source>
</reference>
<keyword evidence="5" id="KW-1185">Reference proteome</keyword>
<evidence type="ECO:0000313" key="5">
    <source>
        <dbReference type="Proteomes" id="UP001148018"/>
    </source>
</evidence>
<gene>
    <name evidence="4" type="ORF">NHX12_019738</name>
</gene>
<dbReference type="Pfam" id="PF15305">
    <property type="entry name" value="IFT43"/>
    <property type="match status" value="1"/>
</dbReference>
<feature type="non-terminal residue" evidence="4">
    <location>
        <position position="389"/>
    </location>
</feature>
<feature type="compositionally biased region" description="Low complexity" evidence="3">
    <location>
        <begin position="104"/>
        <end position="116"/>
    </location>
</feature>
<dbReference type="InterPro" id="IPR029302">
    <property type="entry name" value="IFT43"/>
</dbReference>
<proteinExistence type="inferred from homology"/>
<dbReference type="AlphaFoldDB" id="A0A9Q0EUE2"/>
<dbReference type="PANTHER" id="PTHR33724">
    <property type="entry name" value="INTRAFLAGELLAR TRANSPORT PROTEIN 43 HOMOLOG"/>
    <property type="match status" value="1"/>
</dbReference>
<evidence type="ECO:0000313" key="4">
    <source>
        <dbReference type="EMBL" id="KAJ3613489.1"/>
    </source>
</evidence>
<feature type="region of interest" description="Disordered" evidence="3">
    <location>
        <begin position="223"/>
        <end position="243"/>
    </location>
</feature>
<organism evidence="4 5">
    <name type="scientific">Muraenolepis orangiensis</name>
    <name type="common">Patagonian moray cod</name>
    <dbReference type="NCBI Taxonomy" id="630683"/>
    <lineage>
        <taxon>Eukaryota</taxon>
        <taxon>Metazoa</taxon>
        <taxon>Chordata</taxon>
        <taxon>Craniata</taxon>
        <taxon>Vertebrata</taxon>
        <taxon>Euteleostomi</taxon>
        <taxon>Actinopterygii</taxon>
        <taxon>Neopterygii</taxon>
        <taxon>Teleostei</taxon>
        <taxon>Neoteleostei</taxon>
        <taxon>Acanthomorphata</taxon>
        <taxon>Zeiogadaria</taxon>
        <taxon>Gadariae</taxon>
        <taxon>Gadiformes</taxon>
        <taxon>Muraenolepidoidei</taxon>
        <taxon>Muraenolepididae</taxon>
        <taxon>Muraenolepis</taxon>
    </lineage>
</organism>